<evidence type="ECO:0000256" key="1">
    <source>
        <dbReference type="SAM" id="MobiDB-lite"/>
    </source>
</evidence>
<organism evidence="3 4">
    <name type="scientific">Hyalangium rubrum</name>
    <dbReference type="NCBI Taxonomy" id="3103134"/>
    <lineage>
        <taxon>Bacteria</taxon>
        <taxon>Pseudomonadati</taxon>
        <taxon>Myxococcota</taxon>
        <taxon>Myxococcia</taxon>
        <taxon>Myxococcales</taxon>
        <taxon>Cystobacterineae</taxon>
        <taxon>Archangiaceae</taxon>
        <taxon>Hyalangium</taxon>
    </lineage>
</organism>
<accession>A0ABU5H8P6</accession>
<dbReference type="Gene3D" id="2.60.40.420">
    <property type="entry name" value="Cupredoxins - blue copper proteins"/>
    <property type="match status" value="1"/>
</dbReference>
<evidence type="ECO:0000313" key="4">
    <source>
        <dbReference type="Proteomes" id="UP001291309"/>
    </source>
</evidence>
<dbReference type="RefSeq" id="WP_321548571.1">
    <property type="nucleotide sequence ID" value="NZ_JAXIVS010000009.1"/>
</dbReference>
<comment type="caution">
    <text evidence="3">The sequence shown here is derived from an EMBL/GenBank/DDBJ whole genome shotgun (WGS) entry which is preliminary data.</text>
</comment>
<dbReference type="InterPro" id="IPR008972">
    <property type="entry name" value="Cupredoxin"/>
</dbReference>
<protein>
    <submittedName>
        <fullName evidence="3">Cupredoxin domain-containing protein</fullName>
    </submittedName>
</protein>
<evidence type="ECO:0000259" key="2">
    <source>
        <dbReference type="Pfam" id="PF13473"/>
    </source>
</evidence>
<feature type="region of interest" description="Disordered" evidence="1">
    <location>
        <begin position="96"/>
        <end position="115"/>
    </location>
</feature>
<feature type="domain" description="EfeO-type cupredoxin-like" evidence="2">
    <location>
        <begin position="387"/>
        <end position="473"/>
    </location>
</feature>
<feature type="region of interest" description="Disordered" evidence="1">
    <location>
        <begin position="308"/>
        <end position="333"/>
    </location>
</feature>
<dbReference type="SUPFAM" id="SSF49503">
    <property type="entry name" value="Cupredoxins"/>
    <property type="match status" value="1"/>
</dbReference>
<dbReference type="EMBL" id="JAXIVS010000009">
    <property type="protein sequence ID" value="MDY7229850.1"/>
    <property type="molecule type" value="Genomic_DNA"/>
</dbReference>
<sequence>MQSTSKGHLELVARRDGTFKLYVLDEKLATLSVAGASATLKLTVPGYADVKLSPVVDHLEGKGAAFQAEHPTAVVSVTTGGTTQTARFALHLEGSGQGADHGGMAHSHGGAETGTRPSFRAELKTTPSSVKAGQPVTLTFSVKDAKGTLVRELPQVHEKPMHLLAISRDLAEFAHLHPQPQPDGTYQVRHTFPSGGAYKLYADYTPSGSPQVVDQIDLTVEGPPRPAARLKEDATPVKTVEGVRVTMSTAQPLRAGSEALLRFAVADAKTGKPVTDLQPYLGALAHFVILSEDTKDFLHAHPLEAQEPSGGTMAGHAHKQGAPGGKSPSEVSAHTSFPRAGLYKVWTQLQRGGRVITVPFVVRVAEAAGPAPKHTGHGAQGAMTPAPANAILVKVSAAGFEPSRVPARPGQPVTLAFQRTDAKNCGDKVVFPALGIERELPVGQTVTVTLDPPKTGELTFTCGMAMYRGAIVVQ</sequence>
<dbReference type="Pfam" id="PF13473">
    <property type="entry name" value="Cupredoxin_1"/>
    <property type="match status" value="1"/>
</dbReference>
<name>A0ABU5H8P6_9BACT</name>
<evidence type="ECO:0000313" key="3">
    <source>
        <dbReference type="EMBL" id="MDY7229850.1"/>
    </source>
</evidence>
<proteinExistence type="predicted"/>
<reference evidence="3 4" key="1">
    <citation type="submission" date="2023-12" db="EMBL/GenBank/DDBJ databases">
        <title>the genome sequence of Hyalangium sp. s54d21.</title>
        <authorList>
            <person name="Zhang X."/>
        </authorList>
    </citation>
    <scope>NUCLEOTIDE SEQUENCE [LARGE SCALE GENOMIC DNA]</scope>
    <source>
        <strain evidence="4">s54d21</strain>
    </source>
</reference>
<keyword evidence="4" id="KW-1185">Reference proteome</keyword>
<dbReference type="Proteomes" id="UP001291309">
    <property type="component" value="Unassembled WGS sequence"/>
</dbReference>
<gene>
    <name evidence="3" type="ORF">SYV04_25885</name>
</gene>
<dbReference type="InterPro" id="IPR028096">
    <property type="entry name" value="EfeO_Cupredoxin"/>
</dbReference>